<name>A0A0A9I191_ARUDO</name>
<organism evidence="1">
    <name type="scientific">Arundo donax</name>
    <name type="common">Giant reed</name>
    <name type="synonym">Donax arundinaceus</name>
    <dbReference type="NCBI Taxonomy" id="35708"/>
    <lineage>
        <taxon>Eukaryota</taxon>
        <taxon>Viridiplantae</taxon>
        <taxon>Streptophyta</taxon>
        <taxon>Embryophyta</taxon>
        <taxon>Tracheophyta</taxon>
        <taxon>Spermatophyta</taxon>
        <taxon>Magnoliopsida</taxon>
        <taxon>Liliopsida</taxon>
        <taxon>Poales</taxon>
        <taxon>Poaceae</taxon>
        <taxon>PACMAD clade</taxon>
        <taxon>Arundinoideae</taxon>
        <taxon>Arundineae</taxon>
        <taxon>Arundo</taxon>
    </lineage>
</organism>
<sequence>MINQCRYCEDAKIYFCQLTSNRPSFSELIMSCNSNRFNAKKIKQISKNHTQKLVLMLNHFHNLCPLPCKLFSFFHYPFSL</sequence>
<protein>
    <submittedName>
        <fullName evidence="1">Uncharacterized protein</fullName>
    </submittedName>
</protein>
<proteinExistence type="predicted"/>
<accession>A0A0A9I191</accession>
<reference evidence="1" key="2">
    <citation type="journal article" date="2015" name="Data Brief">
        <title>Shoot transcriptome of the giant reed, Arundo donax.</title>
        <authorList>
            <person name="Barrero R.A."/>
            <person name="Guerrero F.D."/>
            <person name="Moolhuijzen P."/>
            <person name="Goolsby J.A."/>
            <person name="Tidwell J."/>
            <person name="Bellgard S.E."/>
            <person name="Bellgard M.I."/>
        </authorList>
    </citation>
    <scope>NUCLEOTIDE SEQUENCE</scope>
    <source>
        <tissue evidence="1">Shoot tissue taken approximately 20 cm above the soil surface</tissue>
    </source>
</reference>
<evidence type="ECO:0000313" key="1">
    <source>
        <dbReference type="EMBL" id="JAE38938.1"/>
    </source>
</evidence>
<reference evidence="1" key="1">
    <citation type="submission" date="2014-09" db="EMBL/GenBank/DDBJ databases">
        <authorList>
            <person name="Magalhaes I.L.F."/>
            <person name="Oliveira U."/>
            <person name="Santos F.R."/>
            <person name="Vidigal T.H.D.A."/>
            <person name="Brescovit A.D."/>
            <person name="Santos A.J."/>
        </authorList>
    </citation>
    <scope>NUCLEOTIDE SEQUENCE</scope>
    <source>
        <tissue evidence="1">Shoot tissue taken approximately 20 cm above the soil surface</tissue>
    </source>
</reference>
<dbReference type="EMBL" id="GBRH01158958">
    <property type="protein sequence ID" value="JAE38938.1"/>
    <property type="molecule type" value="Transcribed_RNA"/>
</dbReference>
<dbReference type="AlphaFoldDB" id="A0A0A9I191"/>